<proteinExistence type="predicted"/>
<dbReference type="EMBL" id="JBEVCJ010000023">
    <property type="protein sequence ID" value="MET1256536.1"/>
    <property type="molecule type" value="Genomic_DNA"/>
</dbReference>
<dbReference type="Gene3D" id="3.40.50.720">
    <property type="entry name" value="NAD(P)-binding Rossmann-like Domain"/>
    <property type="match status" value="1"/>
</dbReference>
<keyword evidence="2" id="KW-1185">Reference proteome</keyword>
<dbReference type="Pfam" id="PF01370">
    <property type="entry name" value="Epimerase"/>
    <property type="match status" value="1"/>
</dbReference>
<gene>
    <name evidence="1" type="ORF">ABVT43_15455</name>
</gene>
<dbReference type="SUPFAM" id="SSF51735">
    <property type="entry name" value="NAD(P)-binding Rossmann-fold domains"/>
    <property type="match status" value="1"/>
</dbReference>
<organism evidence="1 2">
    <name type="scientific">Aliikangiella maris</name>
    <dbReference type="NCBI Taxonomy" id="3162458"/>
    <lineage>
        <taxon>Bacteria</taxon>
        <taxon>Pseudomonadati</taxon>
        <taxon>Pseudomonadota</taxon>
        <taxon>Gammaproteobacteria</taxon>
        <taxon>Oceanospirillales</taxon>
        <taxon>Pleioneaceae</taxon>
        <taxon>Aliikangiella</taxon>
    </lineage>
</organism>
<protein>
    <submittedName>
        <fullName evidence="1">NAD-dependent epimerase/dehydratase family protein</fullName>
    </submittedName>
</protein>
<comment type="caution">
    <text evidence="1">The sequence shown here is derived from an EMBL/GenBank/DDBJ whole genome shotgun (WGS) entry which is preliminary data.</text>
</comment>
<dbReference type="InterPro" id="IPR001509">
    <property type="entry name" value="Epimerase_deHydtase"/>
</dbReference>
<dbReference type="InterPro" id="IPR036291">
    <property type="entry name" value="NAD(P)-bd_dom_sf"/>
</dbReference>
<dbReference type="PANTHER" id="PTHR43725:SF32">
    <property type="entry name" value="NAD-DEPENDENT EPIMERASE_DEHYDRATASE DOMAIN-CONTAINING PROTEIN"/>
    <property type="match status" value="1"/>
</dbReference>
<sequence>MSLNRREFVGNSIAAAGICLSPAFLSAAEKKASHKLKILFLGGTGFLGPHTVNYALSRGHEVTLFNRGKTNDDLFPQLEKIVGDRDPKKDKGLSGLKNREWDAVIDTSGYVPRIVEASSQLLADKVKQYVFISTICQYDNWAEGGKNGTEKRPRATLDDPLTEDVSKHYCALKGYCEKAAETAMPGRVTQIRPGLIVGPRDKTDRFTYWPVRISQGGQVLAPGTPQDLTQFIDVRDLAQFIVRTLENKITGEFNLVCPPFPFGELLQSCLKVSKSDAKLNWVPAKFMQEHDVQPWRDVFMWADINSPGAGALTWSGEKALQAGLTIRPVDETVKATLDWFGSLPQERQNKLRAGMSREKEAKVLQAWHAHQKKV</sequence>
<name>A0ABV2BX64_9GAMM</name>
<reference evidence="1 2" key="1">
    <citation type="submission" date="2024-06" db="EMBL/GenBank/DDBJ databases">
        <authorList>
            <person name="Li F."/>
        </authorList>
    </citation>
    <scope>NUCLEOTIDE SEQUENCE [LARGE SCALE GENOMIC DNA]</scope>
    <source>
        <strain evidence="1 2">GXAS 311</strain>
    </source>
</reference>
<dbReference type="Proteomes" id="UP001548189">
    <property type="component" value="Unassembled WGS sequence"/>
</dbReference>
<evidence type="ECO:0000313" key="1">
    <source>
        <dbReference type="EMBL" id="MET1256536.1"/>
    </source>
</evidence>
<accession>A0ABV2BX64</accession>
<dbReference type="PANTHER" id="PTHR43725">
    <property type="entry name" value="UDP-GLUCOSE 4-EPIMERASE"/>
    <property type="match status" value="1"/>
</dbReference>
<evidence type="ECO:0000313" key="2">
    <source>
        <dbReference type="Proteomes" id="UP001548189"/>
    </source>
</evidence>